<feature type="transmembrane region" description="Helical" evidence="9">
    <location>
        <begin position="176"/>
        <end position="194"/>
    </location>
</feature>
<feature type="transmembrane region" description="Helical" evidence="9">
    <location>
        <begin position="12"/>
        <end position="35"/>
    </location>
</feature>
<evidence type="ECO:0000256" key="2">
    <source>
        <dbReference type="ARBA" id="ARBA00012438"/>
    </source>
</evidence>
<keyword evidence="8" id="KW-0902">Two-component regulatory system</keyword>
<dbReference type="AlphaFoldDB" id="A0A5C1QBU5"/>
<dbReference type="Pfam" id="PF16927">
    <property type="entry name" value="HisKA_7TM"/>
    <property type="match status" value="1"/>
</dbReference>
<dbReference type="InterPro" id="IPR003594">
    <property type="entry name" value="HATPase_dom"/>
</dbReference>
<dbReference type="PANTHER" id="PTHR24421:SF10">
    <property type="entry name" value="NITRATE_NITRITE SENSOR PROTEIN NARQ"/>
    <property type="match status" value="1"/>
</dbReference>
<keyword evidence="14" id="KW-1185">Reference proteome</keyword>
<keyword evidence="7" id="KW-0067">ATP-binding</keyword>
<feature type="domain" description="Histidine kinase/HSP90-like ATPase" evidence="10">
    <location>
        <begin position="419"/>
        <end position="503"/>
    </location>
</feature>
<keyword evidence="9" id="KW-0472">Membrane</keyword>
<reference evidence="13 14" key="1">
    <citation type="submission" date="2019-02" db="EMBL/GenBank/DDBJ databases">
        <authorList>
            <person name="Fomenkov A."/>
            <person name="Dubinina G."/>
            <person name="Grabovich M."/>
            <person name="Vincze T."/>
            <person name="Roberts R.J."/>
        </authorList>
    </citation>
    <scope>NUCLEOTIDE SEQUENCE [LARGE SCALE GENOMIC DNA]</scope>
    <source>
        <strain evidence="13 14">P</strain>
    </source>
</reference>
<evidence type="ECO:0000256" key="7">
    <source>
        <dbReference type="ARBA" id="ARBA00022840"/>
    </source>
</evidence>
<dbReference type="GO" id="GO:0046983">
    <property type="term" value="F:protein dimerization activity"/>
    <property type="evidence" value="ECO:0007669"/>
    <property type="project" value="InterPro"/>
</dbReference>
<name>A0A5C1QBU5_9SPIO</name>
<evidence type="ECO:0000256" key="6">
    <source>
        <dbReference type="ARBA" id="ARBA00022777"/>
    </source>
</evidence>
<comment type="catalytic activity">
    <reaction evidence="1">
        <text>ATP + protein L-histidine = ADP + protein N-phospho-L-histidine.</text>
        <dbReference type="EC" id="2.7.13.3"/>
    </reaction>
</comment>
<dbReference type="CDD" id="cd16917">
    <property type="entry name" value="HATPase_UhpB-NarQ-NarX-like"/>
    <property type="match status" value="1"/>
</dbReference>
<dbReference type="InterPro" id="IPR011712">
    <property type="entry name" value="Sig_transdc_His_kin_sub3_dim/P"/>
</dbReference>
<evidence type="ECO:0000259" key="11">
    <source>
        <dbReference type="Pfam" id="PF07730"/>
    </source>
</evidence>
<dbReference type="GO" id="GO:0000155">
    <property type="term" value="F:phosphorelay sensor kinase activity"/>
    <property type="evidence" value="ECO:0007669"/>
    <property type="project" value="InterPro"/>
</dbReference>
<feature type="transmembrane region" description="Helical" evidence="9">
    <location>
        <begin position="200"/>
        <end position="220"/>
    </location>
</feature>
<dbReference type="SUPFAM" id="SSF55874">
    <property type="entry name" value="ATPase domain of HSP90 chaperone/DNA topoisomerase II/histidine kinase"/>
    <property type="match status" value="1"/>
</dbReference>
<dbReference type="EMBL" id="CP035807">
    <property type="protein sequence ID" value="QEN04550.1"/>
    <property type="molecule type" value="Genomic_DNA"/>
</dbReference>
<dbReference type="GO" id="GO:0016020">
    <property type="term" value="C:membrane"/>
    <property type="evidence" value="ECO:0007669"/>
    <property type="project" value="InterPro"/>
</dbReference>
<evidence type="ECO:0000313" key="14">
    <source>
        <dbReference type="Proteomes" id="UP000323824"/>
    </source>
</evidence>
<dbReference type="Gene3D" id="1.20.5.1930">
    <property type="match status" value="1"/>
</dbReference>
<evidence type="ECO:0000259" key="12">
    <source>
        <dbReference type="Pfam" id="PF16927"/>
    </source>
</evidence>
<feature type="transmembrane region" description="Helical" evidence="9">
    <location>
        <begin position="77"/>
        <end position="94"/>
    </location>
</feature>
<feature type="transmembrane region" description="Helical" evidence="9">
    <location>
        <begin position="106"/>
        <end position="124"/>
    </location>
</feature>
<organism evidence="13 14">
    <name type="scientific">Thiospirochaeta perfilievii</name>
    <dbReference type="NCBI Taxonomy" id="252967"/>
    <lineage>
        <taxon>Bacteria</taxon>
        <taxon>Pseudomonadati</taxon>
        <taxon>Spirochaetota</taxon>
        <taxon>Spirochaetia</taxon>
        <taxon>Spirochaetales</taxon>
        <taxon>Spirochaetaceae</taxon>
        <taxon>Thiospirochaeta</taxon>
    </lineage>
</organism>
<feature type="domain" description="Signal transduction histidine kinase subgroup 3 dimerisation and phosphoacceptor" evidence="11">
    <location>
        <begin position="320"/>
        <end position="376"/>
    </location>
</feature>
<evidence type="ECO:0000256" key="3">
    <source>
        <dbReference type="ARBA" id="ARBA00022553"/>
    </source>
</evidence>
<feature type="transmembrane region" description="Helical" evidence="9">
    <location>
        <begin position="47"/>
        <end position="65"/>
    </location>
</feature>
<dbReference type="Proteomes" id="UP000323824">
    <property type="component" value="Chromosome"/>
</dbReference>
<evidence type="ECO:0000256" key="9">
    <source>
        <dbReference type="SAM" id="Phobius"/>
    </source>
</evidence>
<dbReference type="InterPro" id="IPR050482">
    <property type="entry name" value="Sensor_HK_TwoCompSys"/>
</dbReference>
<dbReference type="KEGG" id="sper:EW093_07490"/>
<evidence type="ECO:0000256" key="4">
    <source>
        <dbReference type="ARBA" id="ARBA00022679"/>
    </source>
</evidence>
<dbReference type="Pfam" id="PF07730">
    <property type="entry name" value="HisKA_3"/>
    <property type="match status" value="1"/>
</dbReference>
<keyword evidence="3" id="KW-0597">Phosphoprotein</keyword>
<dbReference type="OrthoDB" id="199946at2"/>
<dbReference type="InterPro" id="IPR036890">
    <property type="entry name" value="HATPase_C_sf"/>
</dbReference>
<keyword evidence="5" id="KW-0547">Nucleotide-binding</keyword>
<evidence type="ECO:0000256" key="5">
    <source>
        <dbReference type="ARBA" id="ARBA00022741"/>
    </source>
</evidence>
<keyword evidence="6" id="KW-0418">Kinase</keyword>
<evidence type="ECO:0000256" key="8">
    <source>
        <dbReference type="ARBA" id="ARBA00023012"/>
    </source>
</evidence>
<sequence length="512" mass="59299">MLDLPPYERLFIFALIPVHLLSLLLAIAFLVLVLIRAKDGDIKRSFILFHSLIIIWLIGKISKTVAPTLPLRWWSNVFYYIGILPLGASLFIFSRSILGRGIKKWYLFYIPAILFFIVLVTNPIHYQFYKKYTFATDRFGSLFYIHFIITYIFSLIGIINLFVVGIRERKEFKKSISLIIGASIPLIVNMNYILDVYNPMYDITPIAYNISLIILGFAAFKHDFFDFIPQALAKSLNSLPGSIELNNCKYGRDDIAENKLSIVKKYRLEKEDIIIKRVVSIEDIINKQNELHSIISKKKLALEVIEKEREEKLKGLIFKERLRLSGEIHDILGYSVSSIISLLEIARIKNLSGEKYKKHMQQILSLSDEGVRKLKKSLIVNIKNSWKKEFQKLLWEIEDHGLKVTKHMEQYNSNQLYQLLYKILREAFTNILKYSKADEITIILTKLDDFYLFNIIDNGIGCKSITPGTGMNNMKQRAKNSNSTIVFNSTVDAGFFISLKIPIKNYIDEFSE</sequence>
<proteinExistence type="predicted"/>
<feature type="domain" description="Histidine kinase N-terminal 7TM region" evidence="12">
    <location>
        <begin position="21"/>
        <end position="229"/>
    </location>
</feature>
<gene>
    <name evidence="13" type="ORF">EW093_07490</name>
</gene>
<reference evidence="13 14" key="2">
    <citation type="submission" date="2019-09" db="EMBL/GenBank/DDBJ databases">
        <title>Complete Genome Sequence and Methylome Analysis of free living Spirochaetas.</title>
        <authorList>
            <person name="Leshcheva N."/>
            <person name="Mikheeva N."/>
        </authorList>
    </citation>
    <scope>NUCLEOTIDE SEQUENCE [LARGE SCALE GENOMIC DNA]</scope>
    <source>
        <strain evidence="13 14">P</strain>
    </source>
</reference>
<keyword evidence="9" id="KW-0812">Transmembrane</keyword>
<keyword evidence="9" id="KW-1133">Transmembrane helix</keyword>
<evidence type="ECO:0000259" key="10">
    <source>
        <dbReference type="Pfam" id="PF02518"/>
    </source>
</evidence>
<dbReference type="PANTHER" id="PTHR24421">
    <property type="entry name" value="NITRATE/NITRITE SENSOR PROTEIN NARX-RELATED"/>
    <property type="match status" value="1"/>
</dbReference>
<dbReference type="Gene3D" id="3.30.565.10">
    <property type="entry name" value="Histidine kinase-like ATPase, C-terminal domain"/>
    <property type="match status" value="1"/>
</dbReference>
<feature type="transmembrane region" description="Helical" evidence="9">
    <location>
        <begin position="144"/>
        <end position="164"/>
    </location>
</feature>
<keyword evidence="4" id="KW-0808">Transferase</keyword>
<dbReference type="RefSeq" id="WP_149567796.1">
    <property type="nucleotide sequence ID" value="NZ_CP035807.1"/>
</dbReference>
<dbReference type="GO" id="GO:0005524">
    <property type="term" value="F:ATP binding"/>
    <property type="evidence" value="ECO:0007669"/>
    <property type="project" value="UniProtKB-KW"/>
</dbReference>
<dbReference type="Pfam" id="PF02518">
    <property type="entry name" value="HATPase_c"/>
    <property type="match status" value="1"/>
</dbReference>
<dbReference type="EC" id="2.7.13.3" evidence="2"/>
<protein>
    <recommendedName>
        <fullName evidence="2">histidine kinase</fullName>
        <ecNumber evidence="2">2.7.13.3</ecNumber>
    </recommendedName>
</protein>
<evidence type="ECO:0000313" key="13">
    <source>
        <dbReference type="EMBL" id="QEN04550.1"/>
    </source>
</evidence>
<accession>A0A5C1QBU5</accession>
<dbReference type="InterPro" id="IPR031621">
    <property type="entry name" value="HisKA_7TM"/>
</dbReference>
<evidence type="ECO:0000256" key="1">
    <source>
        <dbReference type="ARBA" id="ARBA00000085"/>
    </source>
</evidence>